<dbReference type="SUPFAM" id="SSF159275">
    <property type="entry name" value="PA1994-like"/>
    <property type="match status" value="1"/>
</dbReference>
<evidence type="ECO:0000313" key="1">
    <source>
        <dbReference type="EMBL" id="CAA9436639.1"/>
    </source>
</evidence>
<reference evidence="1" key="1">
    <citation type="submission" date="2020-02" db="EMBL/GenBank/DDBJ databases">
        <authorList>
            <person name="Meier V. D."/>
        </authorList>
    </citation>
    <scope>NUCLEOTIDE SEQUENCE</scope>
    <source>
        <strain evidence="1">AVDCRST_MAG37</strain>
    </source>
</reference>
<dbReference type="Pfam" id="PF06475">
    <property type="entry name" value="Glycolipid_bind"/>
    <property type="match status" value="1"/>
</dbReference>
<sequence length="182" mass="19685">MWSAWEKPGLGHLRLAVRESGVVADGLVLGEAEGCPFRLAYDVRCDANWRMRAARVGVPGDPPKVELLSDGEGNLTGPDGRAVAYLEGCEYVDIAETPFTNTLPIRRLGLAPGESAKIAVAYVDRAELQTWPEPQRYTCLETGGGGGLYRFLSLDGGFTADLPVDADGLVLDYPELFKRAFP</sequence>
<proteinExistence type="predicted"/>
<dbReference type="InterPro" id="IPR009467">
    <property type="entry name" value="Glycolipid-bd_prot_put"/>
</dbReference>
<gene>
    <name evidence="1" type="ORF">AVDCRST_MAG37-1015</name>
</gene>
<accession>A0A6J4QFZ0</accession>
<dbReference type="AlphaFoldDB" id="A0A6J4QFZ0"/>
<protein>
    <submittedName>
        <fullName evidence="1">Uncharacterized protein</fullName>
    </submittedName>
</protein>
<dbReference type="EMBL" id="CADCVD010000041">
    <property type="protein sequence ID" value="CAA9436639.1"/>
    <property type="molecule type" value="Genomic_DNA"/>
</dbReference>
<name>A0A6J4QFZ0_9ACTN</name>
<organism evidence="1">
    <name type="scientific">uncultured Rubrobacteraceae bacterium</name>
    <dbReference type="NCBI Taxonomy" id="349277"/>
    <lineage>
        <taxon>Bacteria</taxon>
        <taxon>Bacillati</taxon>
        <taxon>Actinomycetota</taxon>
        <taxon>Rubrobacteria</taxon>
        <taxon>Rubrobacterales</taxon>
        <taxon>Rubrobacteraceae</taxon>
        <taxon>environmental samples</taxon>
    </lineage>
</organism>